<sequence>MSDESKTFSELLAQAAERDGYKVEWYSGKIVMQASASAFHNLIVSETIRQIPSGEWWALPDMGVGTPGDHRGPQPDIVIIPARSLADDENPVRKEIVAAVIEVVSKNTRSEDYGDKPEMYASMEIPIYVIIDRRCETVRVFSEPDVNRYTRESVSNFGKPFTLPEPVMLTIDTDGYPGAR</sequence>
<dbReference type="GO" id="GO:0004519">
    <property type="term" value="F:endonuclease activity"/>
    <property type="evidence" value="ECO:0007669"/>
    <property type="project" value="UniProtKB-KW"/>
</dbReference>
<evidence type="ECO:0000259" key="1">
    <source>
        <dbReference type="Pfam" id="PF05685"/>
    </source>
</evidence>
<dbReference type="SUPFAM" id="SSF52980">
    <property type="entry name" value="Restriction endonuclease-like"/>
    <property type="match status" value="1"/>
</dbReference>
<reference evidence="2 3" key="1">
    <citation type="submission" date="2020-08" db="EMBL/GenBank/DDBJ databases">
        <title>Genomic Encyclopedia of Type Strains, Phase III (KMG-III): the genomes of soil and plant-associated and newly described type strains.</title>
        <authorList>
            <person name="Whitman W."/>
        </authorList>
    </citation>
    <scope>NUCLEOTIDE SEQUENCE [LARGE SCALE GENOMIC DNA]</scope>
    <source>
        <strain evidence="2 3">CECT 3303</strain>
    </source>
</reference>
<dbReference type="InterPro" id="IPR011335">
    <property type="entry name" value="Restrct_endonuc-II-like"/>
</dbReference>
<dbReference type="RefSeq" id="WP_184945507.1">
    <property type="nucleotide sequence ID" value="NZ_BAAAWZ010000001.1"/>
</dbReference>
<keyword evidence="2" id="KW-0378">Hydrolase</keyword>
<dbReference type="InterPro" id="IPR012296">
    <property type="entry name" value="Nuclease_put_TT1808"/>
</dbReference>
<protein>
    <submittedName>
        <fullName evidence="2">Uma2 family endonuclease</fullName>
    </submittedName>
</protein>
<feature type="domain" description="Putative restriction endonuclease" evidence="1">
    <location>
        <begin position="10"/>
        <end position="167"/>
    </location>
</feature>
<dbReference type="Proteomes" id="UP000562352">
    <property type="component" value="Unassembled WGS sequence"/>
</dbReference>
<proteinExistence type="predicted"/>
<accession>A0A841D7B9</accession>
<dbReference type="Gene3D" id="3.90.1570.10">
    <property type="entry name" value="tt1808, chain A"/>
    <property type="match status" value="1"/>
</dbReference>
<dbReference type="EMBL" id="JACHJJ010000019">
    <property type="protein sequence ID" value="MBB5965820.1"/>
    <property type="molecule type" value="Genomic_DNA"/>
</dbReference>
<name>A0A841D7B9_PLAVE</name>
<keyword evidence="3" id="KW-1185">Reference proteome</keyword>
<dbReference type="PANTHER" id="PTHR35400">
    <property type="entry name" value="SLR1083 PROTEIN"/>
    <property type="match status" value="1"/>
</dbReference>
<dbReference type="Pfam" id="PF05685">
    <property type="entry name" value="Uma2"/>
    <property type="match status" value="1"/>
</dbReference>
<dbReference type="AlphaFoldDB" id="A0A841D7B9"/>
<keyword evidence="2" id="KW-0540">Nuclease</keyword>
<keyword evidence="2" id="KW-0255">Endonuclease</keyword>
<evidence type="ECO:0000313" key="3">
    <source>
        <dbReference type="Proteomes" id="UP000562352"/>
    </source>
</evidence>
<dbReference type="InterPro" id="IPR008538">
    <property type="entry name" value="Uma2"/>
</dbReference>
<evidence type="ECO:0000313" key="2">
    <source>
        <dbReference type="EMBL" id="MBB5965820.1"/>
    </source>
</evidence>
<organism evidence="2 3">
    <name type="scientific">Planomonospora venezuelensis</name>
    <dbReference type="NCBI Taxonomy" id="1999"/>
    <lineage>
        <taxon>Bacteria</taxon>
        <taxon>Bacillati</taxon>
        <taxon>Actinomycetota</taxon>
        <taxon>Actinomycetes</taxon>
        <taxon>Streptosporangiales</taxon>
        <taxon>Streptosporangiaceae</taxon>
        <taxon>Planomonospora</taxon>
    </lineage>
</organism>
<dbReference type="CDD" id="cd06260">
    <property type="entry name" value="DUF820-like"/>
    <property type="match status" value="1"/>
</dbReference>
<comment type="caution">
    <text evidence="2">The sequence shown here is derived from an EMBL/GenBank/DDBJ whole genome shotgun (WGS) entry which is preliminary data.</text>
</comment>
<dbReference type="PANTHER" id="PTHR35400:SF3">
    <property type="entry name" value="SLL1072 PROTEIN"/>
    <property type="match status" value="1"/>
</dbReference>
<gene>
    <name evidence="2" type="ORF">FHS22_005110</name>
</gene>